<dbReference type="GO" id="GO:0042026">
    <property type="term" value="P:protein refolding"/>
    <property type="evidence" value="ECO:0007669"/>
    <property type="project" value="TreeGrafter"/>
</dbReference>
<dbReference type="InterPro" id="IPR001623">
    <property type="entry name" value="DnaJ_domain"/>
</dbReference>
<dbReference type="SUPFAM" id="SSF46565">
    <property type="entry name" value="Chaperone J-domain"/>
    <property type="match status" value="1"/>
</dbReference>
<keyword evidence="2 3" id="KW-0143">Chaperone</keyword>
<dbReference type="CDD" id="cd10747">
    <property type="entry name" value="DnaJ_C"/>
    <property type="match status" value="1"/>
</dbReference>
<protein>
    <recommendedName>
        <fullName evidence="3">Chaperone protein DnaJ</fullName>
    </recommendedName>
</protein>
<name>A0A424YG93_9FIRM</name>
<dbReference type="Pfam" id="PF00226">
    <property type="entry name" value="DnaJ"/>
    <property type="match status" value="1"/>
</dbReference>
<comment type="subunit">
    <text evidence="3">Homodimer.</text>
</comment>
<evidence type="ECO:0000256" key="1">
    <source>
        <dbReference type="ARBA" id="ARBA00022705"/>
    </source>
</evidence>
<comment type="function">
    <text evidence="3">Participates actively in the response to hyperosmotic and heat shock by preventing the aggregation of stress-denatured proteins and by disaggregating proteins, also in an autonomous, DnaK-independent fashion. Unfolded proteins bind initially to DnaJ; upon interaction with the DnaJ-bound protein, DnaK hydrolyzes its bound ATP, resulting in the formation of a stable complex. GrpE releases ADP from DnaK; ATP binding to DnaK triggers the release of the substrate protein, thus completing the reaction cycle. Several rounds of ATP-dependent interactions between DnaJ, DnaK and GrpE are required for fully efficient folding. Also involved, together with DnaK and GrpE, in the DNA replication of plasmids through activation of initiation proteins.</text>
</comment>
<dbReference type="GO" id="GO:0051082">
    <property type="term" value="F:unfolded protein binding"/>
    <property type="evidence" value="ECO:0007669"/>
    <property type="project" value="UniProtKB-UniRule"/>
</dbReference>
<dbReference type="PANTHER" id="PTHR43096:SF52">
    <property type="entry name" value="DNAJ HOMOLOG 1, MITOCHONDRIAL-RELATED"/>
    <property type="match status" value="1"/>
</dbReference>
<feature type="binding site" evidence="3">
    <location>
        <position position="182"/>
    </location>
    <ligand>
        <name>Zn(2+)</name>
        <dbReference type="ChEBI" id="CHEBI:29105"/>
        <label>1</label>
    </ligand>
</feature>
<keyword evidence="3" id="KW-0346">Stress response</keyword>
<dbReference type="PROSITE" id="PS00636">
    <property type="entry name" value="DNAJ_1"/>
    <property type="match status" value="1"/>
</dbReference>
<feature type="binding site" evidence="3">
    <location>
        <position position="196"/>
    </location>
    <ligand>
        <name>Zn(2+)</name>
        <dbReference type="ChEBI" id="CHEBI:29105"/>
        <label>1</label>
    </ligand>
</feature>
<evidence type="ECO:0000256" key="3">
    <source>
        <dbReference type="HAMAP-Rule" id="MF_01152"/>
    </source>
</evidence>
<dbReference type="FunFam" id="2.60.260.20:FF:000013">
    <property type="entry name" value="DnaJ subfamily B member 11"/>
    <property type="match status" value="1"/>
</dbReference>
<dbReference type="Gene3D" id="2.60.260.20">
    <property type="entry name" value="Urease metallochaperone UreE, N-terminal domain"/>
    <property type="match status" value="2"/>
</dbReference>
<feature type="region of interest" description="Disordered" evidence="4">
    <location>
        <begin position="283"/>
        <end position="312"/>
    </location>
</feature>
<dbReference type="GO" id="GO:0005524">
    <property type="term" value="F:ATP binding"/>
    <property type="evidence" value="ECO:0007669"/>
    <property type="project" value="InterPro"/>
</dbReference>
<organism evidence="6 7">
    <name type="scientific">Candidatus Syntrophonatronum acetioxidans</name>
    <dbReference type="NCBI Taxonomy" id="1795816"/>
    <lineage>
        <taxon>Bacteria</taxon>
        <taxon>Bacillati</taxon>
        <taxon>Bacillota</taxon>
        <taxon>Clostridia</taxon>
        <taxon>Eubacteriales</taxon>
        <taxon>Syntrophomonadaceae</taxon>
        <taxon>Candidatus Syntrophonatronum</taxon>
    </lineage>
</organism>
<dbReference type="InterPro" id="IPR018253">
    <property type="entry name" value="DnaJ_domain_CS"/>
</dbReference>
<dbReference type="Gene3D" id="1.10.287.110">
    <property type="entry name" value="DnaJ domain"/>
    <property type="match status" value="1"/>
</dbReference>
<keyword evidence="3" id="KW-0677">Repeat</keyword>
<feature type="binding site" evidence="3">
    <location>
        <position position="193"/>
    </location>
    <ligand>
        <name>Zn(2+)</name>
        <dbReference type="ChEBI" id="CHEBI:29105"/>
        <label>1</label>
    </ligand>
</feature>
<dbReference type="AlphaFoldDB" id="A0A424YG93"/>
<feature type="compositionally biased region" description="Basic residues" evidence="4">
    <location>
        <begin position="294"/>
        <end position="306"/>
    </location>
</feature>
<dbReference type="SUPFAM" id="SSF49493">
    <property type="entry name" value="HSP40/DnaJ peptide-binding domain"/>
    <property type="match status" value="2"/>
</dbReference>
<proteinExistence type="inferred from homology"/>
<dbReference type="EMBL" id="QZAA01000097">
    <property type="protein sequence ID" value="RQD76937.1"/>
    <property type="molecule type" value="Genomic_DNA"/>
</dbReference>
<comment type="cofactor">
    <cofactor evidence="3">
        <name>Zn(2+)</name>
        <dbReference type="ChEBI" id="CHEBI:29105"/>
    </cofactor>
    <text evidence="3">Binds 2 Zn(2+) ions per monomer.</text>
</comment>
<comment type="similarity">
    <text evidence="3">Belongs to the DnaJ family.</text>
</comment>
<keyword evidence="3" id="KW-0479">Metal-binding</keyword>
<dbReference type="PANTHER" id="PTHR43096">
    <property type="entry name" value="DNAJ HOMOLOG 1, MITOCHONDRIAL-RELATED"/>
    <property type="match status" value="1"/>
</dbReference>
<accession>A0A424YG93</accession>
<sequence>MGVKYQDYYKILGVDRNASQKEIRNAYRKLAREHHPDLQPEDKKKEAEKEFKKINEAYEVLSDPEKRKLYDQYGENWQHGEDFSAYQQQGRTWSPGTEDSQRGYKSYTFDFEDLEGQSGFSDFFETLFGQAFRGKGREEAFTSQGPQQGLDVNADLEVTLEEIFRGAEKQLQLSLQDLCPQCSGRGVAGQGFCKNCGGTGHVDKTKTLKVKIPRDAREGKKIRLKGQGGEAVPGGRRGDLLLKVKVKPHPVFTLKGDDLEADLPLYPWQAVLGDRVTAQSLDGPIKVNVPPRTQRGHKLRIKGKGMPRKDRSRGDLYFRVALDLPKDIKPEEEELYKKLSQISH</sequence>
<dbReference type="InterPro" id="IPR036869">
    <property type="entry name" value="J_dom_sf"/>
</dbReference>
<feature type="binding site" evidence="3">
    <location>
        <position position="179"/>
    </location>
    <ligand>
        <name>Zn(2+)</name>
        <dbReference type="ChEBI" id="CHEBI:29105"/>
        <label>1</label>
    </ligand>
</feature>
<gene>
    <name evidence="3" type="primary">dnaJ</name>
    <name evidence="6" type="ORF">D5R97_03380</name>
</gene>
<dbReference type="InterPro" id="IPR002939">
    <property type="entry name" value="DnaJ_C"/>
</dbReference>
<evidence type="ECO:0000313" key="7">
    <source>
        <dbReference type="Proteomes" id="UP000285138"/>
    </source>
</evidence>
<keyword evidence="3" id="KW-0963">Cytoplasm</keyword>
<evidence type="ECO:0000256" key="4">
    <source>
        <dbReference type="SAM" id="MobiDB-lite"/>
    </source>
</evidence>
<dbReference type="Pfam" id="PF01556">
    <property type="entry name" value="DnaJ_C"/>
    <property type="match status" value="1"/>
</dbReference>
<dbReference type="InterPro" id="IPR008971">
    <property type="entry name" value="HSP40/DnaJ_pept-bd"/>
</dbReference>
<evidence type="ECO:0000313" key="6">
    <source>
        <dbReference type="EMBL" id="RQD76937.1"/>
    </source>
</evidence>
<evidence type="ECO:0000259" key="5">
    <source>
        <dbReference type="PROSITE" id="PS50076"/>
    </source>
</evidence>
<dbReference type="Proteomes" id="UP000285138">
    <property type="component" value="Unassembled WGS sequence"/>
</dbReference>
<dbReference type="GO" id="GO:0006260">
    <property type="term" value="P:DNA replication"/>
    <property type="evidence" value="ECO:0007669"/>
    <property type="project" value="UniProtKB-KW"/>
</dbReference>
<dbReference type="PRINTS" id="PR00625">
    <property type="entry name" value="JDOMAIN"/>
</dbReference>
<comment type="caution">
    <text evidence="3">Lacks conserved residue(s) required for the propagation of feature annotation.</text>
</comment>
<dbReference type="HAMAP" id="MF_01152">
    <property type="entry name" value="DnaJ"/>
    <property type="match status" value="1"/>
</dbReference>
<dbReference type="PROSITE" id="PS50076">
    <property type="entry name" value="DNAJ_2"/>
    <property type="match status" value="1"/>
</dbReference>
<dbReference type="SMART" id="SM00271">
    <property type="entry name" value="DnaJ"/>
    <property type="match status" value="1"/>
</dbReference>
<feature type="domain" description="J" evidence="5">
    <location>
        <begin position="7"/>
        <end position="74"/>
    </location>
</feature>
<dbReference type="CDD" id="cd06257">
    <property type="entry name" value="DnaJ"/>
    <property type="match status" value="1"/>
</dbReference>
<keyword evidence="1 3" id="KW-0235">DNA replication</keyword>
<comment type="domain">
    <text evidence="3">The J domain is necessary and sufficient to stimulate DnaK ATPase activity. Zinc center 1 plays an important role in the autonomous, DnaK-independent chaperone activity of DnaJ. Zinc center 2 is essential for interaction with DnaK and for DnaJ activity.</text>
</comment>
<dbReference type="GO" id="GO:0008270">
    <property type="term" value="F:zinc ion binding"/>
    <property type="evidence" value="ECO:0007669"/>
    <property type="project" value="UniProtKB-UniRule"/>
</dbReference>
<comment type="caution">
    <text evidence="6">The sequence shown here is derived from an EMBL/GenBank/DDBJ whole genome shotgun (WGS) entry which is preliminary data.</text>
</comment>
<dbReference type="GO" id="GO:0005737">
    <property type="term" value="C:cytoplasm"/>
    <property type="evidence" value="ECO:0007669"/>
    <property type="project" value="UniProtKB-SubCell"/>
</dbReference>
<comment type="subcellular location">
    <subcellularLocation>
        <location evidence="3">Cytoplasm</location>
    </subcellularLocation>
</comment>
<evidence type="ECO:0000256" key="2">
    <source>
        <dbReference type="ARBA" id="ARBA00023186"/>
    </source>
</evidence>
<dbReference type="InterPro" id="IPR012724">
    <property type="entry name" value="DnaJ"/>
</dbReference>
<keyword evidence="3" id="KW-0862">Zinc</keyword>
<reference evidence="6 7" key="1">
    <citation type="submission" date="2018-08" db="EMBL/GenBank/DDBJ databases">
        <title>The metabolism and importance of syntrophic acetate oxidation coupled to methane or sulfide production in haloalkaline environments.</title>
        <authorList>
            <person name="Timmers P.H.A."/>
            <person name="Vavourakis C.D."/>
            <person name="Sorokin D.Y."/>
            <person name="Sinninghe Damste J.S."/>
            <person name="Muyzer G."/>
            <person name="Stams A.J.M."/>
            <person name="Plugge C.M."/>
        </authorList>
    </citation>
    <scope>NUCLEOTIDE SEQUENCE [LARGE SCALE GENOMIC DNA]</scope>
    <source>
        <strain evidence="6">MSAO_Bac1</strain>
    </source>
</reference>
<dbReference type="GO" id="GO:0009408">
    <property type="term" value="P:response to heat"/>
    <property type="evidence" value="ECO:0007669"/>
    <property type="project" value="InterPro"/>
</dbReference>